<name>A0A316UPC9_9BASI</name>
<evidence type="ECO:0000313" key="2">
    <source>
        <dbReference type="EMBL" id="PWN27149.1"/>
    </source>
</evidence>
<keyword evidence="3" id="KW-1185">Reference proteome</keyword>
<sequence length="116" mass="12050">MWLLALVLLVFGGEPCLGTHDGCRSNDDCDAALLCVAAAVAAAGLTVAAGRSPTYASSVGPADQWQGNRRLSGGAGRGDWEIVDDADEMVKSRGDEGGGVEEMRMVMRMAVMAMAM</sequence>
<dbReference type="GeneID" id="37025654"/>
<dbReference type="RefSeq" id="XP_025361761.1">
    <property type="nucleotide sequence ID" value="XM_025503831.1"/>
</dbReference>
<organism evidence="2 3">
    <name type="scientific">Jaminaea rosea</name>
    <dbReference type="NCBI Taxonomy" id="1569628"/>
    <lineage>
        <taxon>Eukaryota</taxon>
        <taxon>Fungi</taxon>
        <taxon>Dikarya</taxon>
        <taxon>Basidiomycota</taxon>
        <taxon>Ustilaginomycotina</taxon>
        <taxon>Exobasidiomycetes</taxon>
        <taxon>Microstromatales</taxon>
        <taxon>Microstromatales incertae sedis</taxon>
        <taxon>Jaminaea</taxon>
    </lineage>
</organism>
<keyword evidence="1" id="KW-0732">Signal</keyword>
<evidence type="ECO:0008006" key="4">
    <source>
        <dbReference type="Google" id="ProtNLM"/>
    </source>
</evidence>
<feature type="chain" id="PRO_5016422108" description="Secreted protein" evidence="1">
    <location>
        <begin position="19"/>
        <end position="116"/>
    </location>
</feature>
<dbReference type="AlphaFoldDB" id="A0A316UPC9"/>
<proteinExistence type="predicted"/>
<reference evidence="2 3" key="1">
    <citation type="journal article" date="2018" name="Mol. Biol. Evol.">
        <title>Broad Genomic Sampling Reveals a Smut Pathogenic Ancestry of the Fungal Clade Ustilaginomycotina.</title>
        <authorList>
            <person name="Kijpornyongpan T."/>
            <person name="Mondo S.J."/>
            <person name="Barry K."/>
            <person name="Sandor L."/>
            <person name="Lee J."/>
            <person name="Lipzen A."/>
            <person name="Pangilinan J."/>
            <person name="LaButti K."/>
            <person name="Hainaut M."/>
            <person name="Henrissat B."/>
            <person name="Grigoriev I.V."/>
            <person name="Spatafora J.W."/>
            <person name="Aime M.C."/>
        </authorList>
    </citation>
    <scope>NUCLEOTIDE SEQUENCE [LARGE SCALE GENOMIC DNA]</scope>
    <source>
        <strain evidence="2 3">MCA 5214</strain>
    </source>
</reference>
<dbReference type="EMBL" id="KZ819669">
    <property type="protein sequence ID" value="PWN27149.1"/>
    <property type="molecule type" value="Genomic_DNA"/>
</dbReference>
<feature type="signal peptide" evidence="1">
    <location>
        <begin position="1"/>
        <end position="18"/>
    </location>
</feature>
<evidence type="ECO:0000256" key="1">
    <source>
        <dbReference type="SAM" id="SignalP"/>
    </source>
</evidence>
<evidence type="ECO:0000313" key="3">
    <source>
        <dbReference type="Proteomes" id="UP000245884"/>
    </source>
</evidence>
<accession>A0A316UPC9</accession>
<dbReference type="Proteomes" id="UP000245884">
    <property type="component" value="Unassembled WGS sequence"/>
</dbReference>
<protein>
    <recommendedName>
        <fullName evidence="4">Secreted protein</fullName>
    </recommendedName>
</protein>
<gene>
    <name evidence="2" type="ORF">BDZ90DRAFT_187083</name>
</gene>